<gene>
    <name evidence="2" type="ORF">PFX98_24445</name>
</gene>
<name>A0AA95ND17_9BURK</name>
<dbReference type="Gene3D" id="1.10.3480.10">
    <property type="entry name" value="TorD-like"/>
    <property type="match status" value="1"/>
</dbReference>
<protein>
    <submittedName>
        <fullName evidence="2">Molecular chaperone TorD family protein</fullName>
    </submittedName>
</protein>
<dbReference type="InterPro" id="IPR050289">
    <property type="entry name" value="TorD/DmsD_chaperones"/>
</dbReference>
<dbReference type="InterPro" id="IPR036411">
    <property type="entry name" value="TorD-like_sf"/>
</dbReference>
<dbReference type="InterPro" id="IPR020945">
    <property type="entry name" value="DMSO/NO3_reduct_chaperone"/>
</dbReference>
<reference evidence="2" key="1">
    <citation type="submission" date="2023-01" db="EMBL/GenBank/DDBJ databases">
        <title>Whole genome sequence of Paucibacter sp. S2-9 isolated from pond sediment.</title>
        <authorList>
            <person name="Jung J.Y."/>
        </authorList>
    </citation>
    <scope>NUCLEOTIDE SEQUENCE</scope>
    <source>
        <strain evidence="2">S2-9</strain>
    </source>
</reference>
<sequence length="205" mass="22579">MSEHAEKQALAREDLCRFISACYYEPMPAFAEERLFESMLNAAQCLDPELAASACRLGEAFAACELQDLLVDYARLFLGPMQALAPPYGSRWACDASQAAEARTAALMALYDEGGFDIDEACRELPDHVAIQMEFLYLLNYAQNQARREHDLDGLAAAQALQRRFLAEQLGGWVGPFTAAIGSKAETAFYRELGAFTAGFARTLV</sequence>
<dbReference type="EMBL" id="CP116346">
    <property type="protein sequence ID" value="WIT11980.1"/>
    <property type="molecule type" value="Genomic_DNA"/>
</dbReference>
<keyword evidence="3" id="KW-1185">Reference proteome</keyword>
<organism evidence="2 3">
    <name type="scientific">Paucibacter sediminis</name>
    <dbReference type="NCBI Taxonomy" id="3019553"/>
    <lineage>
        <taxon>Bacteria</taxon>
        <taxon>Pseudomonadati</taxon>
        <taxon>Pseudomonadota</taxon>
        <taxon>Betaproteobacteria</taxon>
        <taxon>Burkholderiales</taxon>
        <taxon>Sphaerotilaceae</taxon>
        <taxon>Roseateles</taxon>
    </lineage>
</organism>
<dbReference type="PANTHER" id="PTHR34227">
    <property type="entry name" value="CHAPERONE PROTEIN YCDY"/>
    <property type="match status" value="1"/>
</dbReference>
<accession>A0AA95ND17</accession>
<dbReference type="SUPFAM" id="SSF89155">
    <property type="entry name" value="TorD-like"/>
    <property type="match status" value="1"/>
</dbReference>
<dbReference type="Pfam" id="PF02613">
    <property type="entry name" value="Nitrate_red_del"/>
    <property type="match status" value="1"/>
</dbReference>
<evidence type="ECO:0000313" key="2">
    <source>
        <dbReference type="EMBL" id="WIT11980.1"/>
    </source>
</evidence>
<keyword evidence="1" id="KW-0143">Chaperone</keyword>
<dbReference type="AlphaFoldDB" id="A0AA95ND17"/>
<dbReference type="RefSeq" id="WP_285233069.1">
    <property type="nucleotide sequence ID" value="NZ_CP116346.1"/>
</dbReference>
<dbReference type="Proteomes" id="UP001177769">
    <property type="component" value="Chromosome"/>
</dbReference>
<proteinExistence type="predicted"/>
<evidence type="ECO:0000256" key="1">
    <source>
        <dbReference type="ARBA" id="ARBA00023186"/>
    </source>
</evidence>
<dbReference type="PANTHER" id="PTHR34227:SF1">
    <property type="entry name" value="DIMETHYL SULFOXIDE REDUCTASE CHAPERONE-RELATED"/>
    <property type="match status" value="1"/>
</dbReference>
<dbReference type="KEGG" id="pais:PFX98_24445"/>
<evidence type="ECO:0000313" key="3">
    <source>
        <dbReference type="Proteomes" id="UP001177769"/>
    </source>
</evidence>